<comment type="subcellular location">
    <subcellularLocation>
        <location evidence="1">Nucleus</location>
    </subcellularLocation>
</comment>
<dbReference type="GeneID" id="72062286"/>
<dbReference type="SMART" id="SM00066">
    <property type="entry name" value="GAL4"/>
    <property type="match status" value="1"/>
</dbReference>
<dbReference type="GO" id="GO:0000981">
    <property type="term" value="F:DNA-binding transcription factor activity, RNA polymerase II-specific"/>
    <property type="evidence" value="ECO:0007669"/>
    <property type="project" value="InterPro"/>
</dbReference>
<evidence type="ECO:0000313" key="5">
    <source>
        <dbReference type="EMBL" id="UNI13592.1"/>
    </source>
</evidence>
<dbReference type="OrthoDB" id="4898680at2759"/>
<dbReference type="GO" id="GO:0008270">
    <property type="term" value="F:zinc ion binding"/>
    <property type="evidence" value="ECO:0007669"/>
    <property type="project" value="InterPro"/>
</dbReference>
<dbReference type="PROSITE" id="PS00463">
    <property type="entry name" value="ZN2_CY6_FUNGAL_1"/>
    <property type="match status" value="1"/>
</dbReference>
<evidence type="ECO:0000313" key="6">
    <source>
        <dbReference type="Proteomes" id="UP000829364"/>
    </source>
</evidence>
<evidence type="ECO:0000256" key="2">
    <source>
        <dbReference type="ARBA" id="ARBA00023242"/>
    </source>
</evidence>
<keyword evidence="2" id="KW-0539">Nucleus</keyword>
<keyword evidence="6" id="KW-1185">Reference proteome</keyword>
<dbReference type="PANTHER" id="PTHR31001">
    <property type="entry name" value="UNCHARACTERIZED TRANSCRIPTIONAL REGULATORY PROTEIN"/>
    <property type="match status" value="1"/>
</dbReference>
<feature type="region of interest" description="Disordered" evidence="3">
    <location>
        <begin position="113"/>
        <end position="146"/>
    </location>
</feature>
<dbReference type="InterPro" id="IPR050613">
    <property type="entry name" value="Sec_Metabolite_Reg"/>
</dbReference>
<dbReference type="SUPFAM" id="SSF57701">
    <property type="entry name" value="Zn2/Cys6 DNA-binding domain"/>
    <property type="match status" value="1"/>
</dbReference>
<dbReference type="KEGG" id="ptkz:JDV02_000320"/>
<feature type="domain" description="Zn(2)-C6 fungal-type" evidence="4">
    <location>
        <begin position="7"/>
        <end position="39"/>
    </location>
</feature>
<evidence type="ECO:0000256" key="1">
    <source>
        <dbReference type="ARBA" id="ARBA00004123"/>
    </source>
</evidence>
<dbReference type="Gene3D" id="4.10.240.10">
    <property type="entry name" value="Zn(2)-C6 fungal-type DNA-binding domain"/>
    <property type="match status" value="1"/>
</dbReference>
<reference evidence="5" key="1">
    <citation type="submission" date="2021-11" db="EMBL/GenBank/DDBJ databases">
        <title>Purpureocillium_takamizusanense_genome.</title>
        <authorList>
            <person name="Nguyen N.-H."/>
        </authorList>
    </citation>
    <scope>NUCLEOTIDE SEQUENCE</scope>
    <source>
        <strain evidence="5">PT3</strain>
    </source>
</reference>
<proteinExistence type="predicted"/>
<dbReference type="Proteomes" id="UP000829364">
    <property type="component" value="Chromosome 1"/>
</dbReference>
<dbReference type="AlphaFoldDB" id="A0A9Q8V6A1"/>
<dbReference type="InterPro" id="IPR001138">
    <property type="entry name" value="Zn2Cys6_DnaBD"/>
</dbReference>
<dbReference type="CDD" id="cd12148">
    <property type="entry name" value="fungal_TF_MHR"/>
    <property type="match status" value="1"/>
</dbReference>
<dbReference type="PROSITE" id="PS50048">
    <property type="entry name" value="ZN2_CY6_FUNGAL_2"/>
    <property type="match status" value="1"/>
</dbReference>
<accession>A0A9Q8V6A1</accession>
<dbReference type="Pfam" id="PF00172">
    <property type="entry name" value="Zn_clus"/>
    <property type="match status" value="1"/>
</dbReference>
<protein>
    <recommendedName>
        <fullName evidence="4">Zn(2)-C6 fungal-type domain-containing protein</fullName>
    </recommendedName>
</protein>
<feature type="region of interest" description="Disordered" evidence="3">
    <location>
        <begin position="47"/>
        <end position="96"/>
    </location>
</feature>
<dbReference type="PANTHER" id="PTHR31001:SF40">
    <property type="entry name" value="ZN(II)2CYS6 TRANSCRIPTION FACTOR (EUROFUNG)"/>
    <property type="match status" value="1"/>
</dbReference>
<dbReference type="CDD" id="cd00067">
    <property type="entry name" value="GAL4"/>
    <property type="match status" value="1"/>
</dbReference>
<feature type="compositionally biased region" description="Low complexity" evidence="3">
    <location>
        <begin position="68"/>
        <end position="79"/>
    </location>
</feature>
<gene>
    <name evidence="5" type="ORF">JDV02_000320</name>
</gene>
<organism evidence="5 6">
    <name type="scientific">Purpureocillium takamizusanense</name>
    <dbReference type="NCBI Taxonomy" id="2060973"/>
    <lineage>
        <taxon>Eukaryota</taxon>
        <taxon>Fungi</taxon>
        <taxon>Dikarya</taxon>
        <taxon>Ascomycota</taxon>
        <taxon>Pezizomycotina</taxon>
        <taxon>Sordariomycetes</taxon>
        <taxon>Hypocreomycetidae</taxon>
        <taxon>Hypocreales</taxon>
        <taxon>Ophiocordycipitaceae</taxon>
        <taxon>Purpureocillium</taxon>
    </lineage>
</organism>
<name>A0A9Q8V6A1_9HYPO</name>
<dbReference type="EMBL" id="CP086354">
    <property type="protein sequence ID" value="UNI13592.1"/>
    <property type="molecule type" value="Genomic_DNA"/>
</dbReference>
<dbReference type="InterPro" id="IPR036864">
    <property type="entry name" value="Zn2-C6_fun-type_DNA-bd_sf"/>
</dbReference>
<evidence type="ECO:0000256" key="3">
    <source>
        <dbReference type="SAM" id="MobiDB-lite"/>
    </source>
</evidence>
<sequence length="696" mass="77269">MTSRQPACEPCRRSKLACDHARPSCSRCRRQKKGSECVYRASPFRRKQHSVVLSPCRTRSSRRVVDEPSISPQGGSPSGEPAPPLVRQNSRSYPNPGFLGQSSHVSIFSQIFSDQDQDGGGSNTATNSHALSSRPSPPPSMSLDEHPLARQGADILRQLLEEYELRAMESLVLFWRAGGVNLALAEPLVELCASHANYTSLSTLQGHGWHLALALRLLENTYRPLESDENSTMADFSSQFLRTRTRWETLGIFLSAVLRATMDIPCFPSLYTTESAKRGFRNVLMRLITCALDICLSLDCLNDIQLIFQYENFIIHSFMNGDQSYHLWRRLGDVISTTFAIGYHESVESRPHTPPFLVELRKTAFARIYSADKNISLFLGRPLRMSKRFCQFQIPDTPPRGPDGTSAVHEWNEDSAMSYRAETRWSALCASIKEEIMELLFDRSRVDSLAKVNALQAVADTQWAALPASFRAWDAEGHKAAESPFARDFMISVRLNHLHICFLLRRVLLSRVTEPDGSILAVAQEMLRLVVGAILLRDELANSGTTLGWKIAHYGLPAAGMILVAALAAQPAVPECFQESYPRIVQDLSVLGAELERGTIVKPQDPNYALLSKATQAIHKFLDFIHGSSSSSASTGSNGRRELHAALAQVPGPGPVEDVSWFPPQLGQDLWDSEIGFWQGLVEHPSLLNQYLASPG</sequence>
<dbReference type="RefSeq" id="XP_047837073.1">
    <property type="nucleotide sequence ID" value="XM_047981115.1"/>
</dbReference>
<evidence type="ECO:0000259" key="4">
    <source>
        <dbReference type="PROSITE" id="PS50048"/>
    </source>
</evidence>
<dbReference type="GO" id="GO:0005634">
    <property type="term" value="C:nucleus"/>
    <property type="evidence" value="ECO:0007669"/>
    <property type="project" value="UniProtKB-SubCell"/>
</dbReference>